<evidence type="ECO:0000313" key="8">
    <source>
        <dbReference type="EMBL" id="SHL06833.1"/>
    </source>
</evidence>
<feature type="domain" description="N-acetyltransferase" evidence="6">
    <location>
        <begin position="4"/>
        <end position="147"/>
    </location>
</feature>
<evidence type="ECO:0000256" key="1">
    <source>
        <dbReference type="ARBA" id="ARBA00005395"/>
    </source>
</evidence>
<dbReference type="EC" id="2.3.1.266" evidence="5"/>
<evidence type="ECO:0000256" key="5">
    <source>
        <dbReference type="RuleBase" id="RU363094"/>
    </source>
</evidence>
<sequence length="147" mass="16841">MDNVVVRDLKESDIDDLVEIEKLSFSVPWTKSAFIKELSNKLAKYVVIEHNKKVIAYGGIWLIVDEGHITNIAVHPDYLGKGLGNIIVESLIEKCRENKVLSMTLEVRKSNLVAQNLYKKYGFKPVGIRPEYYSDNKEDAVIMWKDL</sequence>
<proteinExistence type="inferred from homology"/>
<evidence type="ECO:0000256" key="2">
    <source>
        <dbReference type="ARBA" id="ARBA00022490"/>
    </source>
</evidence>
<protein>
    <recommendedName>
        <fullName evidence="5">[Ribosomal protein bS18]-alanine N-acetyltransferase</fullName>
        <ecNumber evidence="5">2.3.1.266</ecNumber>
    </recommendedName>
</protein>
<evidence type="ECO:0000313" key="10">
    <source>
        <dbReference type="Proteomes" id="UP000323392"/>
    </source>
</evidence>
<evidence type="ECO:0000259" key="6">
    <source>
        <dbReference type="PROSITE" id="PS51186"/>
    </source>
</evidence>
<dbReference type="GO" id="GO:0008999">
    <property type="term" value="F:protein-N-terminal-alanine acetyltransferase activity"/>
    <property type="evidence" value="ECO:0007669"/>
    <property type="project" value="UniProtKB-EC"/>
</dbReference>
<keyword evidence="10" id="KW-1185">Reference proteome</keyword>
<dbReference type="Proteomes" id="UP000092605">
    <property type="component" value="Unassembled WGS sequence"/>
</dbReference>
<comment type="catalytic activity">
    <reaction evidence="5">
        <text>N-terminal L-alanyl-[ribosomal protein bS18] + acetyl-CoA = N-terminal N(alpha)-acetyl-L-alanyl-[ribosomal protein bS18] + CoA + H(+)</text>
        <dbReference type="Rhea" id="RHEA:43756"/>
        <dbReference type="Rhea" id="RHEA-COMP:10676"/>
        <dbReference type="Rhea" id="RHEA-COMP:10677"/>
        <dbReference type="ChEBI" id="CHEBI:15378"/>
        <dbReference type="ChEBI" id="CHEBI:57287"/>
        <dbReference type="ChEBI" id="CHEBI:57288"/>
        <dbReference type="ChEBI" id="CHEBI:64718"/>
        <dbReference type="ChEBI" id="CHEBI:83683"/>
        <dbReference type="EC" id="2.3.1.266"/>
    </reaction>
</comment>
<reference evidence="7 9" key="1">
    <citation type="submission" date="2016-02" db="EMBL/GenBank/DDBJ databases">
        <title>Draft genome sequence for Clostridium paradoxum JW-YL-7.</title>
        <authorList>
            <person name="Utturkar S.M."/>
            <person name="Lancaster A."/>
            <person name="Poole F.L."/>
            <person name="Adams M.W."/>
            <person name="Brown S.D."/>
        </authorList>
    </citation>
    <scope>NUCLEOTIDE SEQUENCE [LARGE SCALE GENOMIC DNA]</scope>
    <source>
        <strain evidence="7 9">JW-YL-7</strain>
    </source>
</reference>
<dbReference type="SUPFAM" id="SSF55729">
    <property type="entry name" value="Acyl-CoA N-acyltransferases (Nat)"/>
    <property type="match status" value="1"/>
</dbReference>
<dbReference type="Proteomes" id="UP000323392">
    <property type="component" value="Unassembled WGS sequence"/>
</dbReference>
<dbReference type="InterPro" id="IPR006464">
    <property type="entry name" value="AcTrfase_RimI/Ard1"/>
</dbReference>
<comment type="function">
    <text evidence="5">Acetylates the N-terminal alanine of ribosomal protein bS18.</text>
</comment>
<dbReference type="RefSeq" id="WP_066067628.1">
    <property type="nucleotide sequence ID" value="NZ_FRBG01000010.1"/>
</dbReference>
<comment type="similarity">
    <text evidence="1 5">Belongs to the acetyltransferase family. RimI subfamily.</text>
</comment>
<keyword evidence="4 7" id="KW-0012">Acyltransferase</keyword>
<evidence type="ECO:0000256" key="3">
    <source>
        <dbReference type="ARBA" id="ARBA00022679"/>
    </source>
</evidence>
<dbReference type="PANTHER" id="PTHR43420">
    <property type="entry name" value="ACETYLTRANSFERASE"/>
    <property type="match status" value="1"/>
</dbReference>
<dbReference type="PATRIC" id="fig|1121328.3.peg.156"/>
<dbReference type="OrthoDB" id="9794566at2"/>
<reference evidence="8 10" key="2">
    <citation type="submission" date="2016-11" db="EMBL/GenBank/DDBJ databases">
        <authorList>
            <person name="Varghese N."/>
            <person name="Submissions S."/>
        </authorList>
    </citation>
    <scope>NUCLEOTIDE SEQUENCE [LARGE SCALE GENOMIC DNA]</scope>
    <source>
        <strain evidence="8 10">DSM 7308</strain>
    </source>
</reference>
<evidence type="ECO:0000256" key="4">
    <source>
        <dbReference type="ARBA" id="ARBA00023315"/>
    </source>
</evidence>
<dbReference type="GO" id="GO:0005737">
    <property type="term" value="C:cytoplasm"/>
    <property type="evidence" value="ECO:0007669"/>
    <property type="project" value="UniProtKB-SubCell"/>
</dbReference>
<dbReference type="NCBIfam" id="TIGR01575">
    <property type="entry name" value="rimI"/>
    <property type="match status" value="1"/>
</dbReference>
<dbReference type="InterPro" id="IPR016181">
    <property type="entry name" value="Acyl_CoA_acyltransferase"/>
</dbReference>
<keyword evidence="2 5" id="KW-0963">Cytoplasm</keyword>
<dbReference type="InterPro" id="IPR000182">
    <property type="entry name" value="GNAT_dom"/>
</dbReference>
<dbReference type="Pfam" id="PF00583">
    <property type="entry name" value="Acetyltransf_1"/>
    <property type="match status" value="1"/>
</dbReference>
<dbReference type="STRING" id="1121328.JWYL7_0158"/>
<evidence type="ECO:0000313" key="9">
    <source>
        <dbReference type="Proteomes" id="UP000092605"/>
    </source>
</evidence>
<dbReference type="PROSITE" id="PS51186">
    <property type="entry name" value="GNAT"/>
    <property type="match status" value="1"/>
</dbReference>
<dbReference type="CDD" id="cd04301">
    <property type="entry name" value="NAT_SF"/>
    <property type="match status" value="1"/>
</dbReference>
<dbReference type="Gene3D" id="3.40.630.30">
    <property type="match status" value="1"/>
</dbReference>
<keyword evidence="8" id="KW-0689">Ribosomal protein</keyword>
<comment type="caution">
    <text evidence="7">The sequence shown here is derived from an EMBL/GenBank/DDBJ whole genome shotgun (WGS) entry which is preliminary data.</text>
</comment>
<gene>
    <name evidence="7" type="ORF">JWYL7_0158</name>
    <name evidence="8" type="ORF">SAMN05661008_01403</name>
</gene>
<dbReference type="EMBL" id="LSFY01000001">
    <property type="protein sequence ID" value="KXZ39083.1"/>
    <property type="molecule type" value="Genomic_DNA"/>
</dbReference>
<keyword evidence="3 7" id="KW-0808">Transferase</keyword>
<dbReference type="PANTHER" id="PTHR43420:SF44">
    <property type="entry name" value="ACETYLTRANSFERASE YPEA"/>
    <property type="match status" value="1"/>
</dbReference>
<dbReference type="AlphaFoldDB" id="A0A150FN73"/>
<dbReference type="GO" id="GO:0005840">
    <property type="term" value="C:ribosome"/>
    <property type="evidence" value="ECO:0007669"/>
    <property type="project" value="UniProtKB-KW"/>
</dbReference>
<keyword evidence="8" id="KW-0687">Ribonucleoprotein</keyword>
<comment type="subcellular location">
    <subcellularLocation>
        <location evidence="5">Cytoplasm</location>
    </subcellularLocation>
</comment>
<name>A0A150FN73_CLOPD</name>
<dbReference type="EMBL" id="FRBG01000010">
    <property type="protein sequence ID" value="SHL06833.1"/>
    <property type="molecule type" value="Genomic_DNA"/>
</dbReference>
<evidence type="ECO:0000313" key="7">
    <source>
        <dbReference type="EMBL" id="KXZ39083.1"/>
    </source>
</evidence>
<dbReference type="InterPro" id="IPR050680">
    <property type="entry name" value="YpeA/RimI_acetyltransf"/>
</dbReference>
<organism evidence="7 9">
    <name type="scientific">Alkalithermobacter thermoalcaliphilus JW-YL-7 = DSM 7308</name>
    <dbReference type="NCBI Taxonomy" id="1121328"/>
    <lineage>
        <taxon>Bacteria</taxon>
        <taxon>Bacillati</taxon>
        <taxon>Bacillota</taxon>
        <taxon>Clostridia</taxon>
        <taxon>Peptostreptococcales</taxon>
        <taxon>Tepidibacteraceae</taxon>
        <taxon>Alkalithermobacter</taxon>
    </lineage>
</organism>
<accession>A0A150FN73</accession>